<protein>
    <recommendedName>
        <fullName evidence="12">Lipoxygenase</fullName>
        <ecNumber evidence="12">1.13.11.-</ecNumber>
    </recommendedName>
</protein>
<comment type="pathway">
    <text evidence="12">Lipid metabolism; oxylipin biosynthesis.</text>
</comment>
<dbReference type="OrthoDB" id="407298at2759"/>
<evidence type="ECO:0000256" key="13">
    <source>
        <dbReference type="SAM" id="MobiDB-lite"/>
    </source>
</evidence>
<dbReference type="PRINTS" id="PR00087">
    <property type="entry name" value="LIPOXYGENASE"/>
</dbReference>
<dbReference type="GO" id="GO:0031408">
    <property type="term" value="P:oxylipin biosynthetic process"/>
    <property type="evidence" value="ECO:0007669"/>
    <property type="project" value="UniProtKB-UniRule"/>
</dbReference>
<dbReference type="OMA" id="MECTANF"/>
<keyword evidence="4" id="KW-0479">Metal-binding</keyword>
<dbReference type="Gene3D" id="1.20.245.10">
    <property type="entry name" value="Lipoxygenase-1, Domain 5"/>
    <property type="match status" value="1"/>
</dbReference>
<gene>
    <name evidence="16" type="primary">LOC107829038</name>
</gene>
<dbReference type="PANTHER" id="PTHR11771">
    <property type="entry name" value="LIPOXYGENASE"/>
    <property type="match status" value="1"/>
</dbReference>
<evidence type="ECO:0000256" key="12">
    <source>
        <dbReference type="RuleBase" id="RU003975"/>
    </source>
</evidence>
<keyword evidence="6" id="KW-0276">Fatty acid metabolism</keyword>
<dbReference type="KEGG" id="nta:107829038"/>
<keyword evidence="11 12" id="KW-0275">Fatty acid biosynthesis</keyword>
<keyword evidence="9" id="KW-0408">Iron</keyword>
<dbReference type="PROSITE" id="PS51393">
    <property type="entry name" value="LIPOXYGENASE_3"/>
    <property type="match status" value="1"/>
</dbReference>
<dbReference type="Gene3D" id="2.60.60.20">
    <property type="entry name" value="PLAT/LH2 domain"/>
    <property type="match status" value="1"/>
</dbReference>
<evidence type="ECO:0000256" key="3">
    <source>
        <dbReference type="ARBA" id="ARBA00022516"/>
    </source>
</evidence>
<dbReference type="GO" id="GO:0016702">
    <property type="term" value="F:oxidoreductase activity, acting on single donors with incorporation of molecular oxygen, incorporation of two atoms of oxygen"/>
    <property type="evidence" value="ECO:0000318"/>
    <property type="project" value="GO_Central"/>
</dbReference>
<evidence type="ECO:0000313" key="16">
    <source>
        <dbReference type="RefSeq" id="XP_016511941.1"/>
    </source>
</evidence>
<evidence type="ECO:0000256" key="9">
    <source>
        <dbReference type="ARBA" id="ARBA00023004"/>
    </source>
</evidence>
<dbReference type="Gene3D" id="3.10.450.60">
    <property type="match status" value="1"/>
</dbReference>
<dbReference type="InterPro" id="IPR027433">
    <property type="entry name" value="Lipoxygenase_dom_3"/>
</dbReference>
<dbReference type="FunFam" id="1.20.245.10:FF:000002">
    <property type="entry name" value="Lipoxygenase"/>
    <property type="match status" value="1"/>
</dbReference>
<dbReference type="InterPro" id="IPR020834">
    <property type="entry name" value="LipOase_CS"/>
</dbReference>
<dbReference type="PROSITE" id="PS00081">
    <property type="entry name" value="LIPOXYGENASE_2"/>
    <property type="match status" value="1"/>
</dbReference>
<comment type="similarity">
    <text evidence="1 12">Belongs to the lipoxygenase family.</text>
</comment>
<feature type="region of interest" description="Disordered" evidence="13">
    <location>
        <begin position="282"/>
        <end position="315"/>
    </location>
</feature>
<dbReference type="RefSeq" id="XP_016511941.1">
    <property type="nucleotide sequence ID" value="XM_016656455.2"/>
</dbReference>
<organism evidence="15 16">
    <name type="scientific">Nicotiana tabacum</name>
    <name type="common">Common tobacco</name>
    <dbReference type="NCBI Taxonomy" id="4097"/>
    <lineage>
        <taxon>Eukaryota</taxon>
        <taxon>Viridiplantae</taxon>
        <taxon>Streptophyta</taxon>
        <taxon>Embryophyta</taxon>
        <taxon>Tracheophyta</taxon>
        <taxon>Spermatophyta</taxon>
        <taxon>Magnoliopsida</taxon>
        <taxon>eudicotyledons</taxon>
        <taxon>Gunneridae</taxon>
        <taxon>Pentapetalae</taxon>
        <taxon>asterids</taxon>
        <taxon>lamiids</taxon>
        <taxon>Solanales</taxon>
        <taxon>Solanaceae</taxon>
        <taxon>Nicotianoideae</taxon>
        <taxon>Nicotianeae</taxon>
        <taxon>Nicotiana</taxon>
    </lineage>
</organism>
<reference evidence="15" key="1">
    <citation type="journal article" date="2014" name="Nat. Commun.">
        <title>The tobacco genome sequence and its comparison with those of tomato and potato.</title>
        <authorList>
            <person name="Sierro N."/>
            <person name="Battey J.N."/>
            <person name="Ouadi S."/>
            <person name="Bakaher N."/>
            <person name="Bovet L."/>
            <person name="Willig A."/>
            <person name="Goepfert S."/>
            <person name="Peitsch M.C."/>
            <person name="Ivanov N.V."/>
        </authorList>
    </citation>
    <scope>NUCLEOTIDE SEQUENCE [LARGE SCALE GENOMIC DNA]</scope>
</reference>
<keyword evidence="10" id="KW-0443">Lipid metabolism</keyword>
<evidence type="ECO:0000313" key="15">
    <source>
        <dbReference type="Proteomes" id="UP000790787"/>
    </source>
</evidence>
<dbReference type="SUPFAM" id="SSF49723">
    <property type="entry name" value="Lipase/lipooxygenase domain (PLAT/LH2 domain)"/>
    <property type="match status" value="1"/>
</dbReference>
<keyword evidence="3 12" id="KW-0444">Lipid biosynthesis</keyword>
<dbReference type="InterPro" id="IPR001246">
    <property type="entry name" value="LipOase_plant"/>
</dbReference>
<dbReference type="Gene3D" id="4.10.375.10">
    <property type="entry name" value="Lipoxygenase-1, Domain 2"/>
    <property type="match status" value="1"/>
</dbReference>
<sequence>MFKIQHGPPVTLSTHIQSVFIVRRLEDIASTRSSRRTTSSVARFSSDQYWNMAIGNWVRIRAANNSTRNVIESTVDDEVVSTVESEGESIDVKAVVMLRKKMKGKISDKIGEWMESITKGIIGGAMLIQLVSEDIDPDTKSGKILECYAGSWLPKASDNPSIVEYTANFIVPSDFRRPGAIILTNFHDKEVHLVQIVIHGFGEGPITFPANTWIHSWKDDPDSRIIFRNQAYLPHQTAPGIRVLRREDLLKIRGNGNGERKRHERVYDYALYNDLGNPDKSNDLSRPVFGGEERPYPRRCRTGRSPTKTDPCAESIAESPHPVYVPRDEAFEEIKEDTLSAKRWNGLMHNLIPAIVAKFLSPNIPFNSFTDIDKLYIDGLSSKDENQKESLINQILFAGERLLKFEIPVIRRDRFAWLRDHEFARQTLAGVNPVNIELLKELPILSKLDPQIYGPPESAITKALIEPELNGMKIEEAIENKRLFILDHHDMFLPFIENINSLSGIKAYASRAVLFYTPTGILRPVIIELSLPPTPASPRTNRIFTPGHDATTSWLWKLAKAHVCSNDATIFQMVNHWMRIHACAEPYIIATHRQLSSMHPIYKLLHPHMRYTLQVNAFSRKTFISANGIVEALDCAGKYGVELSSAAYQNLWRFDMEALPADLVKRGMAVEDPAAPCGVKLVIEDYPYAADGLLLYSAIKELVESYVEHYYSEPDSVTSDVELQGWWNEIKNKGHPDKKDEPWWPNLITKEDLSGILTTMIWVVSGNHAAINFGQYPLGGYVLHRPTLMRKLIPQEEEPDYKQFLLDPEQMFLSSLPTQFQATKLLAVQDAVSTHSPDEEYLPQLQQLHSFLNNDQQVIEMYERFSARLVEIEQTIKERNEDATLINRCGAGTAPYELLIPSSLGPGVTGRGVPNSITN</sequence>
<dbReference type="InterPro" id="IPR036226">
    <property type="entry name" value="LipOase_C_sf"/>
</dbReference>
<dbReference type="GO" id="GO:0006633">
    <property type="term" value="P:fatty acid biosynthetic process"/>
    <property type="evidence" value="ECO:0007669"/>
    <property type="project" value="UniProtKB-KW"/>
</dbReference>
<dbReference type="InterPro" id="IPR013819">
    <property type="entry name" value="LipOase_C"/>
</dbReference>
<keyword evidence="5 12" id="KW-0925">Oxylipin biosynthesis</keyword>
<dbReference type="EC" id="1.13.11.-" evidence="12"/>
<dbReference type="Gene3D" id="4.10.372.10">
    <property type="entry name" value="Lipoxygenase-1, Domain 3"/>
    <property type="match status" value="1"/>
</dbReference>
<dbReference type="InterPro" id="IPR001024">
    <property type="entry name" value="PLAT/LH2_dom"/>
</dbReference>
<dbReference type="Pfam" id="PF00305">
    <property type="entry name" value="Lipoxygenase"/>
    <property type="match status" value="1"/>
</dbReference>
<keyword evidence="7" id="KW-0223">Dioxygenase</keyword>
<evidence type="ECO:0000256" key="2">
    <source>
        <dbReference type="ARBA" id="ARBA00011245"/>
    </source>
</evidence>
<dbReference type="AlphaFoldDB" id="A0A1S4DF21"/>
<comment type="subunit">
    <text evidence="2">Monomer.</text>
</comment>
<keyword evidence="8" id="KW-0560">Oxidoreductase</keyword>
<name>A0A1S4DF21_TOBAC</name>
<dbReference type="PaxDb" id="4097-A0A1S4DF21"/>
<dbReference type="UniPathway" id="UPA00382"/>
<dbReference type="SMART" id="SM00308">
    <property type="entry name" value="LH2"/>
    <property type="match status" value="1"/>
</dbReference>
<evidence type="ECO:0000256" key="6">
    <source>
        <dbReference type="ARBA" id="ARBA00022832"/>
    </source>
</evidence>
<evidence type="ECO:0000256" key="5">
    <source>
        <dbReference type="ARBA" id="ARBA00022767"/>
    </source>
</evidence>
<comment type="function">
    <text evidence="12">Plant lipoxygenase may be involved in a number of diverse aspects of plant physiology including growth and development, pest resistance, and senescence or responses to wounding.</text>
</comment>
<evidence type="ECO:0000256" key="1">
    <source>
        <dbReference type="ARBA" id="ARBA00009419"/>
    </source>
</evidence>
<dbReference type="SUPFAM" id="SSF48484">
    <property type="entry name" value="Lipoxigenase"/>
    <property type="match status" value="1"/>
</dbReference>
<evidence type="ECO:0000256" key="4">
    <source>
        <dbReference type="ARBA" id="ARBA00022723"/>
    </source>
</evidence>
<dbReference type="GeneID" id="107829038"/>
<feature type="domain" description="Lipoxygenase" evidence="14">
    <location>
        <begin position="231"/>
        <end position="919"/>
    </location>
</feature>
<accession>A0A1S4DF21</accession>
<evidence type="ECO:0000256" key="10">
    <source>
        <dbReference type="ARBA" id="ARBA00023098"/>
    </source>
</evidence>
<reference evidence="16" key="2">
    <citation type="submission" date="2025-08" db="UniProtKB">
        <authorList>
            <consortium name="RefSeq"/>
        </authorList>
    </citation>
    <scope>IDENTIFICATION</scope>
    <source>
        <tissue evidence="16">Leaf</tissue>
    </source>
</reference>
<proteinExistence type="inferred from homology"/>
<dbReference type="PRINTS" id="PR00468">
    <property type="entry name" value="PLTLPOXGNASE"/>
</dbReference>
<keyword evidence="15" id="KW-1185">Reference proteome</keyword>
<dbReference type="STRING" id="4097.A0A1S4DF21"/>
<dbReference type="Pfam" id="PF01477">
    <property type="entry name" value="PLAT"/>
    <property type="match status" value="1"/>
</dbReference>
<dbReference type="GO" id="GO:0046872">
    <property type="term" value="F:metal ion binding"/>
    <property type="evidence" value="ECO:0007669"/>
    <property type="project" value="UniProtKB-UniRule"/>
</dbReference>
<dbReference type="Proteomes" id="UP000790787">
    <property type="component" value="Chromosome 15"/>
</dbReference>
<evidence type="ECO:0000259" key="14">
    <source>
        <dbReference type="PROSITE" id="PS51393"/>
    </source>
</evidence>
<dbReference type="RefSeq" id="XP_016511941.1">
    <property type="nucleotide sequence ID" value="XM_016656455.1"/>
</dbReference>
<evidence type="ECO:0000256" key="7">
    <source>
        <dbReference type="ARBA" id="ARBA00022964"/>
    </source>
</evidence>
<evidence type="ECO:0000256" key="8">
    <source>
        <dbReference type="ARBA" id="ARBA00023002"/>
    </source>
</evidence>
<evidence type="ECO:0000256" key="11">
    <source>
        <dbReference type="ARBA" id="ARBA00023160"/>
    </source>
</evidence>
<dbReference type="InterPro" id="IPR000907">
    <property type="entry name" value="LipOase"/>
</dbReference>
<dbReference type="SMR" id="A0A1S4DF21"/>
<dbReference type="InterPro" id="IPR036392">
    <property type="entry name" value="PLAT/LH2_dom_sf"/>
</dbReference>
<dbReference type="GO" id="GO:0034440">
    <property type="term" value="P:lipid oxidation"/>
    <property type="evidence" value="ECO:0000318"/>
    <property type="project" value="GO_Central"/>
</dbReference>